<dbReference type="EMBL" id="LXHQ01000015">
    <property type="protein sequence ID" value="OAV27131.1"/>
    <property type="molecule type" value="Genomic_DNA"/>
</dbReference>
<dbReference type="InterPro" id="IPR012675">
    <property type="entry name" value="Beta-grasp_dom_sf"/>
</dbReference>
<dbReference type="PANTHER" id="PTHR33359:SF1">
    <property type="entry name" value="MOLYBDOPTERIN SYNTHASE SULFUR CARRIER SUBUNIT"/>
    <property type="match status" value="1"/>
</dbReference>
<evidence type="ECO:0000256" key="3">
    <source>
        <dbReference type="ARBA" id="ARBA00024247"/>
    </source>
</evidence>
<dbReference type="InterPro" id="IPR016155">
    <property type="entry name" value="Mopterin_synth/thiamin_S_b"/>
</dbReference>
<evidence type="ECO:0000313" key="4">
    <source>
        <dbReference type="EMBL" id="OAV27131.1"/>
    </source>
</evidence>
<dbReference type="GO" id="GO:1990133">
    <property type="term" value="C:molybdopterin adenylyltransferase complex"/>
    <property type="evidence" value="ECO:0007669"/>
    <property type="project" value="TreeGrafter"/>
</dbReference>
<comment type="similarity">
    <text evidence="2">Belongs to the MoaD family.</text>
</comment>
<dbReference type="SUPFAM" id="SSF54285">
    <property type="entry name" value="MoaD/ThiS"/>
    <property type="match status" value="1"/>
</dbReference>
<keyword evidence="1" id="KW-0547">Nucleotide-binding</keyword>
<dbReference type="CDD" id="cd00754">
    <property type="entry name" value="Ubl_MoaD"/>
    <property type="match status" value="1"/>
</dbReference>
<dbReference type="Proteomes" id="UP000078295">
    <property type="component" value="Unassembled WGS sequence"/>
</dbReference>
<dbReference type="Gene3D" id="3.10.20.30">
    <property type="match status" value="1"/>
</dbReference>
<reference evidence="4 5" key="1">
    <citation type="journal article" date="2016" name="Genome Biol. Evol.">
        <title>Comparative Genomic Analyses of the Moraxella catarrhalis Serosensitive and Seroresistant Lineages Demonstrate Their Independent Evolution.</title>
        <authorList>
            <person name="Earl J.P."/>
            <person name="de Vries S.P."/>
            <person name="Ahmed A."/>
            <person name="Powell E."/>
            <person name="Schultz M.P."/>
            <person name="Hermans P.W."/>
            <person name="Hill D.J."/>
            <person name="Zhou Z."/>
            <person name="Constantinidou C.I."/>
            <person name="Hu F.Z."/>
            <person name="Bootsma H.J."/>
            <person name="Ehrlich G.D."/>
        </authorList>
    </citation>
    <scope>NUCLEOTIDE SEQUENCE [LARGE SCALE GENOMIC DNA]</scope>
    <source>
        <strain evidence="4 5">F23</strain>
    </source>
</reference>
<evidence type="ECO:0000313" key="5">
    <source>
        <dbReference type="Proteomes" id="UP000078295"/>
    </source>
</evidence>
<organism evidence="4 5">
    <name type="scientific">Moraxella catarrhalis</name>
    <name type="common">Branhamella catarrhalis</name>
    <dbReference type="NCBI Taxonomy" id="480"/>
    <lineage>
        <taxon>Bacteria</taxon>
        <taxon>Pseudomonadati</taxon>
        <taxon>Pseudomonadota</taxon>
        <taxon>Gammaproteobacteria</taxon>
        <taxon>Moraxellales</taxon>
        <taxon>Moraxellaceae</taxon>
        <taxon>Moraxella</taxon>
    </lineage>
</organism>
<protein>
    <recommendedName>
        <fullName evidence="3">Molybdopterin synthase sulfur carrier subunit</fullName>
    </recommendedName>
</protein>
<dbReference type="OrthoDB" id="9801945at2"/>
<evidence type="ECO:0000256" key="1">
    <source>
        <dbReference type="ARBA" id="ARBA00022741"/>
    </source>
</evidence>
<dbReference type="GO" id="GO:0006777">
    <property type="term" value="P:Mo-molybdopterin cofactor biosynthetic process"/>
    <property type="evidence" value="ECO:0007669"/>
    <property type="project" value="InterPro"/>
</dbReference>
<dbReference type="AlphaFoldDB" id="A0A198XFN6"/>
<dbReference type="PANTHER" id="PTHR33359">
    <property type="entry name" value="MOLYBDOPTERIN SYNTHASE SULFUR CARRIER SUBUNIT"/>
    <property type="match status" value="1"/>
</dbReference>
<evidence type="ECO:0000256" key="2">
    <source>
        <dbReference type="ARBA" id="ARBA00024200"/>
    </source>
</evidence>
<proteinExistence type="inferred from homology"/>
<sequence>MSNNLTVTVLYFASLAEQAGIDEEILTTSHYYLNDIYSYLLDKYDFNLTQDELAVAVNHQIASWQTKVSNGDIIAFIPPVAGG</sequence>
<comment type="caution">
    <text evidence="4">The sequence shown here is derived from an EMBL/GenBank/DDBJ whole genome shotgun (WGS) entry which is preliminary data.</text>
</comment>
<dbReference type="RefSeq" id="WP_064602269.1">
    <property type="nucleotide sequence ID" value="NZ_JAABLA010000011.1"/>
</dbReference>
<dbReference type="InterPro" id="IPR003749">
    <property type="entry name" value="ThiS/MoaD-like"/>
</dbReference>
<accession>A0A198XFN6</accession>
<dbReference type="Pfam" id="PF02597">
    <property type="entry name" value="ThiS"/>
    <property type="match status" value="1"/>
</dbReference>
<gene>
    <name evidence="4" type="ORF">AO370_0322</name>
</gene>
<dbReference type="InterPro" id="IPR044672">
    <property type="entry name" value="MOCS2A"/>
</dbReference>
<dbReference type="GO" id="GO:0000166">
    <property type="term" value="F:nucleotide binding"/>
    <property type="evidence" value="ECO:0007669"/>
    <property type="project" value="UniProtKB-KW"/>
</dbReference>
<name>A0A198XFN6_MORCA</name>